<evidence type="ECO:0000256" key="1">
    <source>
        <dbReference type="SAM" id="SignalP"/>
    </source>
</evidence>
<gene>
    <name evidence="2" type="ORF">J2800_002852</name>
</gene>
<dbReference type="RefSeq" id="WP_163232720.1">
    <property type="nucleotide sequence ID" value="NZ_BMLD01000011.1"/>
</dbReference>
<dbReference type="EMBL" id="JAVDRL010000007">
    <property type="protein sequence ID" value="MDR6532099.1"/>
    <property type="molecule type" value="Genomic_DNA"/>
</dbReference>
<keyword evidence="3" id="KW-1185">Reference proteome</keyword>
<comment type="caution">
    <text evidence="2">The sequence shown here is derived from an EMBL/GenBank/DDBJ whole genome shotgun (WGS) entry which is preliminary data.</text>
</comment>
<evidence type="ECO:0000313" key="2">
    <source>
        <dbReference type="EMBL" id="MDR6532099.1"/>
    </source>
</evidence>
<keyword evidence="1" id="KW-0732">Signal</keyword>
<reference evidence="2 3" key="1">
    <citation type="submission" date="2023-07" db="EMBL/GenBank/DDBJ databases">
        <title>Sorghum-associated microbial communities from plants grown in Nebraska, USA.</title>
        <authorList>
            <person name="Schachtman D."/>
        </authorList>
    </citation>
    <scope>NUCLEOTIDE SEQUENCE [LARGE SCALE GENOMIC DNA]</scope>
    <source>
        <strain evidence="2 3">DS2154</strain>
    </source>
</reference>
<evidence type="ECO:0000313" key="3">
    <source>
        <dbReference type="Proteomes" id="UP001262754"/>
    </source>
</evidence>
<sequence length="48" mass="4715">MKRIFSTAAFMLLVSATAAYAAAPDAVTKAVQACCALGAACCNGGPCC</sequence>
<feature type="chain" id="PRO_5047533062" evidence="1">
    <location>
        <begin position="22"/>
        <end position="48"/>
    </location>
</feature>
<accession>A0ABU1N106</accession>
<name>A0ABU1N106_9CAUL</name>
<proteinExistence type="predicted"/>
<protein>
    <submittedName>
        <fullName evidence="2">Uncharacterized protein</fullName>
    </submittedName>
</protein>
<feature type="signal peptide" evidence="1">
    <location>
        <begin position="1"/>
        <end position="21"/>
    </location>
</feature>
<organism evidence="2 3">
    <name type="scientific">Caulobacter rhizosphaerae</name>
    <dbReference type="NCBI Taxonomy" id="2010972"/>
    <lineage>
        <taxon>Bacteria</taxon>
        <taxon>Pseudomonadati</taxon>
        <taxon>Pseudomonadota</taxon>
        <taxon>Alphaproteobacteria</taxon>
        <taxon>Caulobacterales</taxon>
        <taxon>Caulobacteraceae</taxon>
        <taxon>Caulobacter</taxon>
    </lineage>
</organism>
<dbReference type="Proteomes" id="UP001262754">
    <property type="component" value="Unassembled WGS sequence"/>
</dbReference>